<dbReference type="SUPFAM" id="SSF52540">
    <property type="entry name" value="P-loop containing nucleoside triphosphate hydrolases"/>
    <property type="match status" value="1"/>
</dbReference>
<dbReference type="GO" id="GO:0008976">
    <property type="term" value="F:polyphosphate kinase activity"/>
    <property type="evidence" value="ECO:0007669"/>
    <property type="project" value="UniProtKB-UniRule"/>
</dbReference>
<proteinExistence type="inferred from homology"/>
<keyword evidence="3 4" id="KW-0418">Kinase</keyword>
<protein>
    <recommendedName>
        <fullName evidence="4">ADP/GDP-polyphosphate phosphotransferase</fullName>
        <ecNumber evidence="4">2.7.4.-</ecNumber>
    </recommendedName>
    <alternativeName>
        <fullName evidence="4">Polyphosphate kinase PPK2</fullName>
    </alternativeName>
</protein>
<comment type="function">
    <text evidence="4">Uses inorganic polyphosphate (polyP) as a donor to convert GDP to GTP or ADP to ATP.</text>
</comment>
<dbReference type="PANTHER" id="PTHR34383">
    <property type="entry name" value="POLYPHOSPHATE:AMP PHOSPHOTRANSFERASE-RELATED"/>
    <property type="match status" value="1"/>
</dbReference>
<dbReference type="PIRSF" id="PIRSF028756">
    <property type="entry name" value="PPK2_prd"/>
    <property type="match status" value="1"/>
</dbReference>
<dbReference type="STRING" id="343874.GCA_000805695_02841"/>
<comment type="similarity">
    <text evidence="1 4">Belongs to the polyphosphate kinase 2 (PPK2) family. Class I subfamily.</text>
</comment>
<organism evidence="7 8">
    <name type="scientific">Empedobacter falsenii</name>
    <dbReference type="NCBI Taxonomy" id="343874"/>
    <lineage>
        <taxon>Bacteria</taxon>
        <taxon>Pseudomonadati</taxon>
        <taxon>Bacteroidota</taxon>
        <taxon>Flavobacteriia</taxon>
        <taxon>Flavobacteriales</taxon>
        <taxon>Weeksellaceae</taxon>
        <taxon>Empedobacter</taxon>
    </lineage>
</organism>
<dbReference type="Gene3D" id="3.40.50.300">
    <property type="entry name" value="P-loop containing nucleotide triphosphate hydrolases"/>
    <property type="match status" value="1"/>
</dbReference>
<evidence type="ECO:0000256" key="2">
    <source>
        <dbReference type="ARBA" id="ARBA00022679"/>
    </source>
</evidence>
<keyword evidence="5" id="KW-0175">Coiled coil</keyword>
<dbReference type="InterPro" id="IPR027417">
    <property type="entry name" value="P-loop_NTPase"/>
</dbReference>
<gene>
    <name evidence="7" type="ORF">NCTC13456_01410</name>
</gene>
<dbReference type="NCBIfam" id="TIGR03707">
    <property type="entry name" value="PPK2_P_aer"/>
    <property type="match status" value="1"/>
</dbReference>
<sequence length="267" mass="31664">MAEFDLNDLEKINNKQEIIDFLVKHDIIKEKKFKEQLAYEKELKELQEKLLEIQSKVIQENKRVLIIFEGRDAAGKGGTISRITEFLNPKKYRVEALPKPTEIEQGQWYFQRYFKELPNAGEIVFFDRSWYNRAVVEPVFGFCTEEQYSKFMKQVVEVEQLLQDDGIILIKIFLSISKEEQAERLQDRKDDELKQWKLGSLDQKAQELWDVYTNYIDKMFQETGTESSFWIEIETDDKKAARLLAMKSIIAKLENKTFENELVKIHS</sequence>
<accession>A0A376G6B1</accession>
<comment type="subunit">
    <text evidence="4">Homotetramer.</text>
</comment>
<evidence type="ECO:0000259" key="6">
    <source>
        <dbReference type="Pfam" id="PF03976"/>
    </source>
</evidence>
<evidence type="ECO:0000256" key="1">
    <source>
        <dbReference type="ARBA" id="ARBA00009924"/>
    </source>
</evidence>
<evidence type="ECO:0000313" key="7">
    <source>
        <dbReference type="EMBL" id="STD55198.1"/>
    </source>
</evidence>
<evidence type="ECO:0000313" key="8">
    <source>
        <dbReference type="Proteomes" id="UP000254737"/>
    </source>
</evidence>
<evidence type="ECO:0000256" key="3">
    <source>
        <dbReference type="ARBA" id="ARBA00022777"/>
    </source>
</evidence>
<evidence type="ECO:0000256" key="4">
    <source>
        <dbReference type="RuleBase" id="RU369062"/>
    </source>
</evidence>
<dbReference type="RefSeq" id="WP_114999632.1">
    <property type="nucleotide sequence ID" value="NZ_UFXS01000001.1"/>
</dbReference>
<dbReference type="InterPro" id="IPR016898">
    <property type="entry name" value="Polyphosphate_phosphotransfera"/>
</dbReference>
<dbReference type="GO" id="GO:0006793">
    <property type="term" value="P:phosphorus metabolic process"/>
    <property type="evidence" value="ECO:0007669"/>
    <property type="project" value="InterPro"/>
</dbReference>
<dbReference type="InterPro" id="IPR022488">
    <property type="entry name" value="PPK2-related"/>
</dbReference>
<dbReference type="Pfam" id="PF03976">
    <property type="entry name" value="PPK2"/>
    <property type="match status" value="1"/>
</dbReference>
<reference evidence="7 8" key="1">
    <citation type="submission" date="2018-06" db="EMBL/GenBank/DDBJ databases">
        <authorList>
            <consortium name="Pathogen Informatics"/>
            <person name="Doyle S."/>
        </authorList>
    </citation>
    <scope>NUCLEOTIDE SEQUENCE [LARGE SCALE GENOMIC DNA]</scope>
    <source>
        <strain evidence="7 8">NCTC13456</strain>
    </source>
</reference>
<dbReference type="EMBL" id="UFXS01000001">
    <property type="protein sequence ID" value="STD55198.1"/>
    <property type="molecule type" value="Genomic_DNA"/>
</dbReference>
<dbReference type="EC" id="2.7.4.-" evidence="4"/>
<name>A0A376G6B1_9FLAO</name>
<feature type="domain" description="Polyphosphate kinase-2-related" evidence="6">
    <location>
        <begin position="37"/>
        <end position="257"/>
    </location>
</feature>
<dbReference type="AlphaFoldDB" id="A0A376G6B1"/>
<dbReference type="InterPro" id="IPR022486">
    <property type="entry name" value="PPK2_PA0141"/>
</dbReference>
<dbReference type="Proteomes" id="UP000254737">
    <property type="component" value="Unassembled WGS sequence"/>
</dbReference>
<dbReference type="PANTHER" id="PTHR34383:SF1">
    <property type="entry name" value="ADP-POLYPHOSPHATE PHOSPHOTRANSFERASE"/>
    <property type="match status" value="1"/>
</dbReference>
<keyword evidence="2 4" id="KW-0808">Transferase</keyword>
<feature type="coiled-coil region" evidence="5">
    <location>
        <begin position="29"/>
        <end position="63"/>
    </location>
</feature>
<evidence type="ECO:0000256" key="5">
    <source>
        <dbReference type="SAM" id="Coils"/>
    </source>
</evidence>